<proteinExistence type="inferred from homology"/>
<feature type="transmembrane region" description="Helical" evidence="3">
    <location>
        <begin position="189"/>
        <end position="209"/>
    </location>
</feature>
<dbReference type="GO" id="GO:0015293">
    <property type="term" value="F:symporter activity"/>
    <property type="evidence" value="ECO:0007669"/>
    <property type="project" value="InterPro"/>
</dbReference>
<dbReference type="Pfam" id="PF13347">
    <property type="entry name" value="MFS_2"/>
    <property type="match status" value="1"/>
</dbReference>
<feature type="transmembrane region" description="Helical" evidence="3">
    <location>
        <begin position="106"/>
        <end position="124"/>
    </location>
</feature>
<dbReference type="SUPFAM" id="SSF103473">
    <property type="entry name" value="MFS general substrate transporter"/>
    <property type="match status" value="1"/>
</dbReference>
<dbReference type="Proteomes" id="UP000046393">
    <property type="component" value="Unplaced"/>
</dbReference>
<feature type="transmembrane region" description="Helical" evidence="3">
    <location>
        <begin position="136"/>
        <end position="156"/>
    </location>
</feature>
<protein>
    <submittedName>
        <fullName evidence="5">Major facilitator superfamily domain-containing protein 12</fullName>
    </submittedName>
</protein>
<evidence type="ECO:0000256" key="3">
    <source>
        <dbReference type="SAM" id="Phobius"/>
    </source>
</evidence>
<sequence length="457" mass="51015">MDSQLGTEEDGNDPTSDNSDAISIPEIECSGMFGYAVGHFYNDLCASMWFTYLMIFLERVIHFRASVAGFLMLVGQVTDAVSTLFVGIASDSFCLPFFFKNFGRRISWHLIGTIFVTLSFPFIFNNSLLSVNAADIWKICWYSSFIVIFQFGWAAVQISHLALIPELCTDSSFRNTLGSLRYFNIEFDILISSFVVVGVGIITSLLFYLTTKEPNNIRTLSRLNSLSSTASELVKMSYKKWFCHLQFYQIALLYMFSRLYINISQVYFPFYITMAVNLSKKYIAVLPMISYIFSFIISTIVGIPVVNKFVGNKVLYFFGCLLGIAGCVVMYMDRTMVSVFFATVLIGLAQGVVLVSVLAVTADMINKNTESGAFVYGAMSFLDKLANGIAYQVLELINPGCNTSVADEKCNSFYSNVISLVPAGCLTLSLLILLTLSKQNIGVRHRNISTHTGFFLK</sequence>
<dbReference type="GO" id="GO:0008643">
    <property type="term" value="P:carbohydrate transport"/>
    <property type="evidence" value="ECO:0007669"/>
    <property type="project" value="InterPro"/>
</dbReference>
<dbReference type="PANTHER" id="PTHR11328">
    <property type="entry name" value="MAJOR FACILITATOR SUPERFAMILY DOMAIN-CONTAINING PROTEIN"/>
    <property type="match status" value="1"/>
</dbReference>
<evidence type="ECO:0000256" key="2">
    <source>
        <dbReference type="SAM" id="MobiDB-lite"/>
    </source>
</evidence>
<evidence type="ECO:0000313" key="4">
    <source>
        <dbReference type="Proteomes" id="UP000046393"/>
    </source>
</evidence>
<feature type="transmembrane region" description="Helical" evidence="3">
    <location>
        <begin position="373"/>
        <end position="393"/>
    </location>
</feature>
<feature type="transmembrane region" description="Helical" evidence="3">
    <location>
        <begin position="283"/>
        <end position="307"/>
    </location>
</feature>
<keyword evidence="3" id="KW-1133">Transmembrane helix</keyword>
<dbReference type="CDD" id="cd17491">
    <property type="entry name" value="MFS_MFSD12"/>
    <property type="match status" value="1"/>
</dbReference>
<reference evidence="5" key="1">
    <citation type="submission" date="2016-04" db="UniProtKB">
        <authorList>
            <consortium name="WormBaseParasite"/>
        </authorList>
    </citation>
    <scope>IDENTIFICATION</scope>
</reference>
<dbReference type="PANTHER" id="PTHR11328:SF28">
    <property type="entry name" value="MAJOR FACILITATOR SUPERFAMILY DOMAIN-CONTAINING PROTEIN 12"/>
    <property type="match status" value="1"/>
</dbReference>
<dbReference type="InterPro" id="IPR036259">
    <property type="entry name" value="MFS_trans_sf"/>
</dbReference>
<accession>A0A0N5APS2</accession>
<feature type="transmembrane region" description="Helical" evidence="3">
    <location>
        <begin position="40"/>
        <end position="57"/>
    </location>
</feature>
<dbReference type="GO" id="GO:0005886">
    <property type="term" value="C:plasma membrane"/>
    <property type="evidence" value="ECO:0007669"/>
    <property type="project" value="TreeGrafter"/>
</dbReference>
<keyword evidence="3" id="KW-0812">Transmembrane</keyword>
<evidence type="ECO:0000256" key="1">
    <source>
        <dbReference type="ARBA" id="ARBA00008335"/>
    </source>
</evidence>
<dbReference type="WBParaSite" id="SMUV_0000666001-mRNA-1">
    <property type="protein sequence ID" value="SMUV_0000666001-mRNA-1"/>
    <property type="gene ID" value="SMUV_0000666001"/>
</dbReference>
<dbReference type="Gene3D" id="1.20.1250.20">
    <property type="entry name" value="MFS general substrate transporter like domains"/>
    <property type="match status" value="2"/>
</dbReference>
<feature type="transmembrane region" description="Helical" evidence="3">
    <location>
        <begin position="69"/>
        <end position="90"/>
    </location>
</feature>
<organism evidence="4 5">
    <name type="scientific">Syphacia muris</name>
    <dbReference type="NCBI Taxonomy" id="451379"/>
    <lineage>
        <taxon>Eukaryota</taxon>
        <taxon>Metazoa</taxon>
        <taxon>Ecdysozoa</taxon>
        <taxon>Nematoda</taxon>
        <taxon>Chromadorea</taxon>
        <taxon>Rhabditida</taxon>
        <taxon>Spirurina</taxon>
        <taxon>Oxyuridomorpha</taxon>
        <taxon>Oxyuroidea</taxon>
        <taxon>Oxyuridae</taxon>
        <taxon>Syphacia</taxon>
    </lineage>
</organism>
<feature type="transmembrane region" description="Helical" evidence="3">
    <location>
        <begin position="314"/>
        <end position="332"/>
    </location>
</feature>
<feature type="transmembrane region" description="Helical" evidence="3">
    <location>
        <begin position="338"/>
        <end position="361"/>
    </location>
</feature>
<keyword evidence="4" id="KW-1185">Reference proteome</keyword>
<evidence type="ECO:0000313" key="5">
    <source>
        <dbReference type="WBParaSite" id="SMUV_0000666001-mRNA-1"/>
    </source>
</evidence>
<dbReference type="AlphaFoldDB" id="A0A0N5APS2"/>
<dbReference type="STRING" id="451379.A0A0N5APS2"/>
<comment type="similarity">
    <text evidence="1">Belongs to the major facilitator superfamily.</text>
</comment>
<feature type="transmembrane region" description="Helical" evidence="3">
    <location>
        <begin position="413"/>
        <end position="436"/>
    </location>
</feature>
<name>A0A0N5APS2_9BILA</name>
<dbReference type="InterPro" id="IPR039672">
    <property type="entry name" value="MFS_2"/>
</dbReference>
<feature type="region of interest" description="Disordered" evidence="2">
    <location>
        <begin position="1"/>
        <end position="21"/>
    </location>
</feature>
<feature type="transmembrane region" description="Helical" evidence="3">
    <location>
        <begin position="245"/>
        <end position="263"/>
    </location>
</feature>
<keyword evidence="3" id="KW-0472">Membrane</keyword>